<dbReference type="InterPro" id="IPR004358">
    <property type="entry name" value="Sig_transdc_His_kin-like_C"/>
</dbReference>
<evidence type="ECO:0000313" key="14">
    <source>
        <dbReference type="EMBL" id="MFC6789930.1"/>
    </source>
</evidence>
<keyword evidence="6" id="KW-0812">Transmembrane</keyword>
<name>A0ABW2BK16_9HYPH</name>
<reference evidence="15" key="1">
    <citation type="journal article" date="2019" name="Int. J. Syst. Evol. Microbiol.">
        <title>The Global Catalogue of Microorganisms (GCM) 10K type strain sequencing project: providing services to taxonomists for standard genome sequencing and annotation.</title>
        <authorList>
            <consortium name="The Broad Institute Genomics Platform"/>
            <consortium name="The Broad Institute Genome Sequencing Center for Infectious Disease"/>
            <person name="Wu L."/>
            <person name="Ma J."/>
        </authorList>
    </citation>
    <scope>NUCLEOTIDE SEQUENCE [LARGE SCALE GENOMIC DNA]</scope>
    <source>
        <strain evidence="15">CCUG 48316</strain>
    </source>
</reference>
<evidence type="ECO:0000256" key="9">
    <source>
        <dbReference type="ARBA" id="ARBA00022840"/>
    </source>
</evidence>
<keyword evidence="8 14" id="KW-0418">Kinase</keyword>
<evidence type="ECO:0000256" key="10">
    <source>
        <dbReference type="ARBA" id="ARBA00022989"/>
    </source>
</evidence>
<dbReference type="InterPro" id="IPR036890">
    <property type="entry name" value="HATPase_C_sf"/>
</dbReference>
<protein>
    <recommendedName>
        <fullName evidence="3">histidine kinase</fullName>
        <ecNumber evidence="3">2.7.13.3</ecNumber>
    </recommendedName>
</protein>
<keyword evidence="9" id="KW-0067">ATP-binding</keyword>
<comment type="subcellular location">
    <subcellularLocation>
        <location evidence="2">Membrane</location>
        <topology evidence="2">Multi-pass membrane protein</topology>
    </subcellularLocation>
</comment>
<dbReference type="PANTHER" id="PTHR45436">
    <property type="entry name" value="SENSOR HISTIDINE KINASE YKOH"/>
    <property type="match status" value="1"/>
</dbReference>
<dbReference type="InterPro" id="IPR003594">
    <property type="entry name" value="HATPase_dom"/>
</dbReference>
<evidence type="ECO:0000256" key="1">
    <source>
        <dbReference type="ARBA" id="ARBA00000085"/>
    </source>
</evidence>
<keyword evidence="5" id="KW-0808">Transferase</keyword>
<dbReference type="CDD" id="cd00082">
    <property type="entry name" value="HisKA"/>
    <property type="match status" value="1"/>
</dbReference>
<sequence length="433" mass="45789">MRAASVRRTALGWMTALLAGIGLAAMVAAYALARIEAADFLDGQLRQVALNAGPGLPDANADAPPAADQDPEDQLAVTIWKDGQVLRGDRGADVRRPGRTGYANAVMGGELWRTYTTVNGTMTVRVAQRDVVRAEFARNAALGAVAPLLLLVPLSWIVVGWAMDRALGRLDGLVHDLAGRGATAQGPLPTRGVPTEVAPLVEAMNGLILRLQAALAAQRRFVADAAHELRTPLAAMQIQLDALGVPAGGGGDARRMALAGGLRRANRLVDQLLRLARLDDGAEARPASVDLGQLLLDCVADHVVLAQRKDIDLGVHIETPATLHASEDEVRVLFANLVDNALRYTPSGGQVDVRLLNRDGACVVTVRDTGCGLPPGSEGRLFDRFFRAAPPEVEGTGLGLAIARRIAERNDLGLTVENRRDGRGTLATVRLPA</sequence>
<keyword evidence="15" id="KW-1185">Reference proteome</keyword>
<keyword evidence="4" id="KW-0597">Phosphoprotein</keyword>
<dbReference type="InterPro" id="IPR003661">
    <property type="entry name" value="HisK_dim/P_dom"/>
</dbReference>
<evidence type="ECO:0000256" key="8">
    <source>
        <dbReference type="ARBA" id="ARBA00022777"/>
    </source>
</evidence>
<dbReference type="InterPro" id="IPR005467">
    <property type="entry name" value="His_kinase_dom"/>
</dbReference>
<dbReference type="Gene3D" id="3.30.565.10">
    <property type="entry name" value="Histidine kinase-like ATPase, C-terminal domain"/>
    <property type="match status" value="1"/>
</dbReference>
<accession>A0ABW2BK16</accession>
<comment type="caution">
    <text evidence="14">The sequence shown here is derived from an EMBL/GenBank/DDBJ whole genome shotgun (WGS) entry which is preliminary data.</text>
</comment>
<keyword evidence="11" id="KW-0902">Two-component regulatory system</keyword>
<dbReference type="PROSITE" id="PS50109">
    <property type="entry name" value="HIS_KIN"/>
    <property type="match status" value="1"/>
</dbReference>
<comment type="catalytic activity">
    <reaction evidence="1">
        <text>ATP + protein L-histidine = ADP + protein N-phospho-L-histidine.</text>
        <dbReference type="EC" id="2.7.13.3"/>
    </reaction>
</comment>
<dbReference type="EMBL" id="JBHSWN010000001">
    <property type="protein sequence ID" value="MFC6789930.1"/>
    <property type="molecule type" value="Genomic_DNA"/>
</dbReference>
<evidence type="ECO:0000256" key="6">
    <source>
        <dbReference type="ARBA" id="ARBA00022692"/>
    </source>
</evidence>
<evidence type="ECO:0000256" key="2">
    <source>
        <dbReference type="ARBA" id="ARBA00004141"/>
    </source>
</evidence>
<evidence type="ECO:0000256" key="12">
    <source>
        <dbReference type="ARBA" id="ARBA00023136"/>
    </source>
</evidence>
<evidence type="ECO:0000256" key="7">
    <source>
        <dbReference type="ARBA" id="ARBA00022741"/>
    </source>
</evidence>
<evidence type="ECO:0000256" key="11">
    <source>
        <dbReference type="ARBA" id="ARBA00023012"/>
    </source>
</evidence>
<dbReference type="SUPFAM" id="SSF55874">
    <property type="entry name" value="ATPase domain of HSP90 chaperone/DNA topoisomerase II/histidine kinase"/>
    <property type="match status" value="1"/>
</dbReference>
<dbReference type="GO" id="GO:0016301">
    <property type="term" value="F:kinase activity"/>
    <property type="evidence" value="ECO:0007669"/>
    <property type="project" value="UniProtKB-KW"/>
</dbReference>
<keyword evidence="12" id="KW-0472">Membrane</keyword>
<proteinExistence type="predicted"/>
<dbReference type="PRINTS" id="PR00344">
    <property type="entry name" value="BCTRLSENSOR"/>
</dbReference>
<organism evidence="14 15">
    <name type="scientific">Methylobacterium komagatae</name>
    <dbReference type="NCBI Taxonomy" id="374425"/>
    <lineage>
        <taxon>Bacteria</taxon>
        <taxon>Pseudomonadati</taxon>
        <taxon>Pseudomonadota</taxon>
        <taxon>Alphaproteobacteria</taxon>
        <taxon>Hyphomicrobiales</taxon>
        <taxon>Methylobacteriaceae</taxon>
        <taxon>Methylobacterium</taxon>
    </lineage>
</organism>
<keyword evidence="7" id="KW-0547">Nucleotide-binding</keyword>
<feature type="domain" description="Histidine kinase" evidence="13">
    <location>
        <begin position="224"/>
        <end position="433"/>
    </location>
</feature>
<dbReference type="Pfam" id="PF02518">
    <property type="entry name" value="HATPase_c"/>
    <property type="match status" value="1"/>
</dbReference>
<gene>
    <name evidence="14" type="ORF">ACFQE0_10055</name>
</gene>
<evidence type="ECO:0000256" key="3">
    <source>
        <dbReference type="ARBA" id="ARBA00012438"/>
    </source>
</evidence>
<evidence type="ECO:0000256" key="4">
    <source>
        <dbReference type="ARBA" id="ARBA00022553"/>
    </source>
</evidence>
<evidence type="ECO:0000259" key="13">
    <source>
        <dbReference type="PROSITE" id="PS50109"/>
    </source>
</evidence>
<dbReference type="PANTHER" id="PTHR45436:SF14">
    <property type="entry name" value="SENSOR PROTEIN QSEC"/>
    <property type="match status" value="1"/>
</dbReference>
<dbReference type="SMART" id="SM00387">
    <property type="entry name" value="HATPase_c"/>
    <property type="match status" value="1"/>
</dbReference>
<evidence type="ECO:0000256" key="5">
    <source>
        <dbReference type="ARBA" id="ARBA00022679"/>
    </source>
</evidence>
<dbReference type="RefSeq" id="WP_116655365.1">
    <property type="nucleotide sequence ID" value="NZ_JBHSWN010000001.1"/>
</dbReference>
<dbReference type="SMART" id="SM00388">
    <property type="entry name" value="HisKA"/>
    <property type="match status" value="1"/>
</dbReference>
<dbReference type="EC" id="2.7.13.3" evidence="3"/>
<dbReference type="Gene3D" id="1.10.287.130">
    <property type="match status" value="1"/>
</dbReference>
<dbReference type="SUPFAM" id="SSF47384">
    <property type="entry name" value="Homodimeric domain of signal transducing histidine kinase"/>
    <property type="match status" value="1"/>
</dbReference>
<dbReference type="Pfam" id="PF00512">
    <property type="entry name" value="HisKA"/>
    <property type="match status" value="1"/>
</dbReference>
<dbReference type="Proteomes" id="UP001596292">
    <property type="component" value="Unassembled WGS sequence"/>
</dbReference>
<dbReference type="InterPro" id="IPR036097">
    <property type="entry name" value="HisK_dim/P_sf"/>
</dbReference>
<evidence type="ECO:0000313" key="15">
    <source>
        <dbReference type="Proteomes" id="UP001596292"/>
    </source>
</evidence>
<dbReference type="InterPro" id="IPR050428">
    <property type="entry name" value="TCS_sensor_his_kinase"/>
</dbReference>
<keyword evidence="10" id="KW-1133">Transmembrane helix</keyword>